<accession>A0AAU8JA50</accession>
<dbReference type="EMBL" id="CP159837">
    <property type="protein sequence ID" value="XCM35607.1"/>
    <property type="molecule type" value="Genomic_DNA"/>
</dbReference>
<evidence type="ECO:0000256" key="1">
    <source>
        <dbReference type="SAM" id="SignalP"/>
    </source>
</evidence>
<organism evidence="2">
    <name type="scientific">Planktothricoides raciborskii GIHE-MW2</name>
    <dbReference type="NCBI Taxonomy" id="2792601"/>
    <lineage>
        <taxon>Bacteria</taxon>
        <taxon>Bacillati</taxon>
        <taxon>Cyanobacteriota</taxon>
        <taxon>Cyanophyceae</taxon>
        <taxon>Oscillatoriophycideae</taxon>
        <taxon>Oscillatoriales</taxon>
        <taxon>Oscillatoriaceae</taxon>
        <taxon>Planktothricoides</taxon>
    </lineage>
</organism>
<dbReference type="RefSeq" id="WP_054465439.1">
    <property type="nucleotide sequence ID" value="NZ_CP159837.1"/>
</dbReference>
<evidence type="ECO:0000313" key="2">
    <source>
        <dbReference type="EMBL" id="XCM35607.1"/>
    </source>
</evidence>
<protein>
    <submittedName>
        <fullName evidence="2">Uncharacterized protein</fullName>
    </submittedName>
</protein>
<name>A0AAU8JA50_9CYAN</name>
<feature type="chain" id="PRO_5043583014" evidence="1">
    <location>
        <begin position="27"/>
        <end position="99"/>
    </location>
</feature>
<proteinExistence type="predicted"/>
<keyword evidence="1" id="KW-0732">Signal</keyword>
<sequence length="99" mass="10209">MNLKLSTLAAIVSAGIAMGVSLPAKAATFVFSDSVFNDQDWTVISRSSGTGGSVSVNHIGGTSSGYRQINQTVNRGSSSQNGSISSTHLWVGATYNPQT</sequence>
<dbReference type="AlphaFoldDB" id="A0AAU8JA50"/>
<reference evidence="2" key="1">
    <citation type="submission" date="2024-07" db="EMBL/GenBank/DDBJ databases">
        <authorList>
            <person name="Kim Y.J."/>
            <person name="Jeong J.Y."/>
        </authorList>
    </citation>
    <scope>NUCLEOTIDE SEQUENCE</scope>
    <source>
        <strain evidence="2">GIHE-MW2</strain>
    </source>
</reference>
<feature type="signal peptide" evidence="1">
    <location>
        <begin position="1"/>
        <end position="26"/>
    </location>
</feature>
<gene>
    <name evidence="2" type="ORF">ABWT76_004299</name>
</gene>